<sequence>QRNMEKVLVLGLLFALSIVVNSYGSNGNYPDDCPNVFCFIGPCTIQTCSNFPMATCVAVCPCTSLWFFNGEDVSNQC</sequence>
<keyword evidence="1" id="KW-0732">Signal</keyword>
<protein>
    <submittedName>
        <fullName evidence="2">Uncharacterized protein</fullName>
    </submittedName>
</protein>
<evidence type="ECO:0000313" key="3">
    <source>
        <dbReference type="Proteomes" id="UP000005408"/>
    </source>
</evidence>
<organism evidence="2 3">
    <name type="scientific">Magallana gigas</name>
    <name type="common">Pacific oyster</name>
    <name type="synonym">Crassostrea gigas</name>
    <dbReference type="NCBI Taxonomy" id="29159"/>
    <lineage>
        <taxon>Eukaryota</taxon>
        <taxon>Metazoa</taxon>
        <taxon>Spiralia</taxon>
        <taxon>Lophotrochozoa</taxon>
        <taxon>Mollusca</taxon>
        <taxon>Bivalvia</taxon>
        <taxon>Autobranchia</taxon>
        <taxon>Pteriomorphia</taxon>
        <taxon>Ostreida</taxon>
        <taxon>Ostreoidea</taxon>
        <taxon>Ostreidae</taxon>
        <taxon>Magallana</taxon>
    </lineage>
</organism>
<keyword evidence="3" id="KW-1185">Reference proteome</keyword>
<reference evidence="2" key="1">
    <citation type="submission" date="2022-08" db="UniProtKB">
        <authorList>
            <consortium name="EnsemblMetazoa"/>
        </authorList>
    </citation>
    <scope>IDENTIFICATION</scope>
    <source>
        <strain evidence="2">05x7-T-G4-1.051#20</strain>
    </source>
</reference>
<evidence type="ECO:0000256" key="1">
    <source>
        <dbReference type="SAM" id="SignalP"/>
    </source>
</evidence>
<dbReference type="EnsemblMetazoa" id="G9625.1">
    <property type="protein sequence ID" value="G9625.1:cds"/>
    <property type="gene ID" value="G9625"/>
</dbReference>
<feature type="chain" id="PRO_5036463420" evidence="1">
    <location>
        <begin position="25"/>
        <end position="77"/>
    </location>
</feature>
<accession>A0A8W8P2R7</accession>
<dbReference type="AlphaFoldDB" id="A0A8W8P2R7"/>
<proteinExistence type="predicted"/>
<name>A0A8W8P2R7_MAGGI</name>
<evidence type="ECO:0000313" key="2">
    <source>
        <dbReference type="EnsemblMetazoa" id="G9625.1:cds"/>
    </source>
</evidence>
<feature type="signal peptide" evidence="1">
    <location>
        <begin position="1"/>
        <end position="24"/>
    </location>
</feature>
<dbReference type="Proteomes" id="UP000005408">
    <property type="component" value="Unassembled WGS sequence"/>
</dbReference>